<dbReference type="PROSITE" id="PS00687">
    <property type="entry name" value="ALDEHYDE_DEHYDR_GLU"/>
    <property type="match status" value="1"/>
</dbReference>
<dbReference type="EC" id="1.2.1.3" evidence="3"/>
<dbReference type="SUPFAM" id="SSF53720">
    <property type="entry name" value="ALDH-like"/>
    <property type="match status" value="1"/>
</dbReference>
<dbReference type="Gene3D" id="3.40.309.10">
    <property type="entry name" value="Aldehyde Dehydrogenase, Chain A, domain 2"/>
    <property type="match status" value="1"/>
</dbReference>
<dbReference type="VEuPathDB" id="FungiDB:FOMG_07762"/>
<dbReference type="VEuPathDB" id="FungiDB:HZS61_017045"/>
<evidence type="ECO:0000256" key="2">
    <source>
        <dbReference type="ARBA" id="ARBA00023002"/>
    </source>
</evidence>
<feature type="region of interest" description="Disordered" evidence="7">
    <location>
        <begin position="1"/>
        <end position="23"/>
    </location>
</feature>
<dbReference type="PANTHER" id="PTHR11699">
    <property type="entry name" value="ALDEHYDE DEHYDROGENASE-RELATED"/>
    <property type="match status" value="1"/>
</dbReference>
<dbReference type="InterPro" id="IPR029510">
    <property type="entry name" value="Ald_DH_CS_GLU"/>
</dbReference>
<dbReference type="FunFam" id="3.40.605.10:FF:000007">
    <property type="entry name" value="NAD/NADP-dependent betaine aldehyde dehydrogenase"/>
    <property type="match status" value="1"/>
</dbReference>
<evidence type="ECO:0000256" key="4">
    <source>
        <dbReference type="ARBA" id="ARBA00049194"/>
    </source>
</evidence>
<dbReference type="VEuPathDB" id="FungiDB:FOC4_g10004121"/>
<dbReference type="InterPro" id="IPR015590">
    <property type="entry name" value="Aldehyde_DH_dom"/>
</dbReference>
<dbReference type="VEuPathDB" id="FungiDB:FOIG_16256"/>
<dbReference type="FunFam" id="3.40.605.10:FF:000026">
    <property type="entry name" value="Aldehyde dehydrogenase, putative"/>
    <property type="match status" value="1"/>
</dbReference>
<protein>
    <recommendedName>
        <fullName evidence="3">aldehyde dehydrogenase (NAD(+))</fullName>
        <ecNumber evidence="3">1.2.1.3</ecNumber>
    </recommendedName>
</protein>
<dbReference type="AlphaFoldDB" id="A0A2H3SH40"/>
<dbReference type="Proteomes" id="UP000219369">
    <property type="component" value="Unassembled WGS sequence"/>
</dbReference>
<evidence type="ECO:0000256" key="7">
    <source>
        <dbReference type="SAM" id="MobiDB-lite"/>
    </source>
</evidence>
<feature type="active site" evidence="5">
    <location>
        <position position="272"/>
    </location>
</feature>
<dbReference type="FunFam" id="3.40.309.10:FF:000012">
    <property type="entry name" value="Betaine aldehyde dehydrogenase"/>
    <property type="match status" value="1"/>
</dbReference>
<dbReference type="InterPro" id="IPR016162">
    <property type="entry name" value="Ald_DH_N"/>
</dbReference>
<evidence type="ECO:0000256" key="3">
    <source>
        <dbReference type="ARBA" id="ARBA00024226"/>
    </source>
</evidence>
<name>A0A2H3SH40_FUSOX</name>
<organism evidence="9 10">
    <name type="scientific">Fusarium oxysporum</name>
    <name type="common">Fusarium vascular wilt</name>
    <dbReference type="NCBI Taxonomy" id="5507"/>
    <lineage>
        <taxon>Eukaryota</taxon>
        <taxon>Fungi</taxon>
        <taxon>Dikarya</taxon>
        <taxon>Ascomycota</taxon>
        <taxon>Pezizomycotina</taxon>
        <taxon>Sordariomycetes</taxon>
        <taxon>Hypocreomycetidae</taxon>
        <taxon>Hypocreales</taxon>
        <taxon>Nectriaceae</taxon>
        <taxon>Fusarium</taxon>
        <taxon>Fusarium oxysporum species complex</taxon>
    </lineage>
</organism>
<keyword evidence="2 6" id="KW-0560">Oxidoreductase</keyword>
<evidence type="ECO:0000259" key="8">
    <source>
        <dbReference type="Pfam" id="PF00171"/>
    </source>
</evidence>
<dbReference type="VEuPathDB" id="FungiDB:FOC1_g10000752"/>
<comment type="catalytic activity">
    <reaction evidence="4">
        <text>an aldehyde + NAD(+) + H2O = a carboxylate + NADH + 2 H(+)</text>
        <dbReference type="Rhea" id="RHEA:16185"/>
        <dbReference type="ChEBI" id="CHEBI:15377"/>
        <dbReference type="ChEBI" id="CHEBI:15378"/>
        <dbReference type="ChEBI" id="CHEBI:17478"/>
        <dbReference type="ChEBI" id="CHEBI:29067"/>
        <dbReference type="ChEBI" id="CHEBI:57540"/>
        <dbReference type="ChEBI" id="CHEBI:57945"/>
        <dbReference type="EC" id="1.2.1.3"/>
    </reaction>
</comment>
<dbReference type="OrthoDB" id="310895at2759"/>
<comment type="similarity">
    <text evidence="1 6">Belongs to the aldehyde dehydrogenase family.</text>
</comment>
<dbReference type="Pfam" id="PF00171">
    <property type="entry name" value="Aldedh"/>
    <property type="match status" value="1"/>
</dbReference>
<dbReference type="VEuPathDB" id="FungiDB:FOXG_08998"/>
<dbReference type="InterPro" id="IPR016161">
    <property type="entry name" value="Ald_DH/histidinol_DH"/>
</dbReference>
<reference evidence="10" key="1">
    <citation type="submission" date="2016-09" db="EMBL/GenBank/DDBJ databases">
        <authorList>
            <person name="Guldener U."/>
        </authorList>
    </citation>
    <scope>NUCLEOTIDE SEQUENCE [LARGE SCALE GENOMIC DNA]</scope>
    <source>
        <strain evidence="10">V64-1</strain>
    </source>
</reference>
<dbReference type="GO" id="GO:0004029">
    <property type="term" value="F:aldehyde dehydrogenase (NAD+) activity"/>
    <property type="evidence" value="ECO:0007669"/>
    <property type="project" value="UniProtKB-EC"/>
</dbReference>
<evidence type="ECO:0000256" key="1">
    <source>
        <dbReference type="ARBA" id="ARBA00009986"/>
    </source>
</evidence>
<dbReference type="EMBL" id="FMJY01000001">
    <property type="protein sequence ID" value="SCO75817.1"/>
    <property type="molecule type" value="Genomic_DNA"/>
</dbReference>
<proteinExistence type="inferred from homology"/>
<evidence type="ECO:0000313" key="9">
    <source>
        <dbReference type="EMBL" id="SCO75817.1"/>
    </source>
</evidence>
<accession>A0A2H3SH40</accession>
<evidence type="ECO:0000313" key="10">
    <source>
        <dbReference type="Proteomes" id="UP000219369"/>
    </source>
</evidence>
<dbReference type="VEuPathDB" id="FungiDB:FOZG_12244"/>
<feature type="domain" description="Aldehyde dehydrogenase" evidence="8">
    <location>
        <begin position="35"/>
        <end position="496"/>
    </location>
</feature>
<gene>
    <name evidence="9" type="ORF">FRV6_00029</name>
</gene>
<dbReference type="Gene3D" id="3.40.605.10">
    <property type="entry name" value="Aldehyde Dehydrogenase, Chain A, domain 1"/>
    <property type="match status" value="1"/>
</dbReference>
<evidence type="ECO:0000256" key="6">
    <source>
        <dbReference type="RuleBase" id="RU003345"/>
    </source>
</evidence>
<evidence type="ECO:0000256" key="5">
    <source>
        <dbReference type="PROSITE-ProRule" id="PRU10007"/>
    </source>
</evidence>
<dbReference type="GO" id="GO:0046394">
    <property type="term" value="P:carboxylic acid biosynthetic process"/>
    <property type="evidence" value="ECO:0007669"/>
    <property type="project" value="UniProtKB-ARBA"/>
</dbReference>
<dbReference type="InterPro" id="IPR016163">
    <property type="entry name" value="Ald_DH_C"/>
</dbReference>
<sequence length="502" mass="54118">MPGDNQAKGRKAEESESFPWSTENLPNKLFINNEYVEAKSGQKFEVFNPKNESLVSNEVPLAGEEDVERAVEAAEAAFPAWRQTTSTARRDCLLKLADLMEKHQDTLIALTRLTLGMPVQPFGGMELGMAINAFRYFAGWTDKLAGESFPQDDGFLKIIRHEPLGVTAGIVPWNGPMGMTGQKAGPALATGNCFILKPSEKTPLASLALGALVKEAGFPPGVFQVLSGDGSTGALLASHMRVRKISFTGSTVTGRKIQQMAAQSNLKRVTLELGGKSPAIIFDDADIDNAVAWCVNCITANSGQACFAASRVYVQEGIYDKFAVKYKALMVERASTMGDPDVPGTLVGPVVDVLQFERIKGFLETGRKEGKVLTGGEAAQGPGYFIKPTIFEGVHKDAEIVRKEIFGPVAVLNKFSTEEEIIDLANDSNYGLMAGIFTQDVNRAMRLASLIDSGNVGINCISMVFINAPFGGTKESGIGRENGKDALHAFTEPKTVFINLTY</sequence>